<keyword evidence="7" id="KW-0539">Nucleus</keyword>
<dbReference type="SUPFAM" id="SSF55666">
    <property type="entry name" value="Ribonuclease PH domain 2-like"/>
    <property type="match status" value="1"/>
</dbReference>
<evidence type="ECO:0000256" key="7">
    <source>
        <dbReference type="ARBA" id="ARBA00023242"/>
    </source>
</evidence>
<organism evidence="8 9">
    <name type="scientific">Strigomonas culicis</name>
    <dbReference type="NCBI Taxonomy" id="28005"/>
    <lineage>
        <taxon>Eukaryota</taxon>
        <taxon>Discoba</taxon>
        <taxon>Euglenozoa</taxon>
        <taxon>Kinetoplastea</taxon>
        <taxon>Metakinetoplastina</taxon>
        <taxon>Trypanosomatida</taxon>
        <taxon>Trypanosomatidae</taxon>
        <taxon>Strigomonadinae</taxon>
        <taxon>Strigomonas</taxon>
    </lineage>
</organism>
<dbReference type="GO" id="GO:0005730">
    <property type="term" value="C:nucleolus"/>
    <property type="evidence" value="ECO:0007669"/>
    <property type="project" value="TreeGrafter"/>
</dbReference>
<dbReference type="GO" id="GO:0006364">
    <property type="term" value="P:rRNA processing"/>
    <property type="evidence" value="ECO:0007669"/>
    <property type="project" value="UniProtKB-KW"/>
</dbReference>
<reference evidence="8 9" key="1">
    <citation type="journal article" date="2013" name="PLoS ONE">
        <title>Predicting the Proteins of Angomonas deanei, Strigomonas culicis and Their Respective Endosymbionts Reveals New Aspects of the Trypanosomatidae Family.</title>
        <authorList>
            <person name="Motta M.C."/>
            <person name="Martins A.C."/>
            <person name="de Souza S.S."/>
            <person name="Catta-Preta C.M."/>
            <person name="Silva R."/>
            <person name="Klein C.C."/>
            <person name="de Almeida L.G."/>
            <person name="de Lima Cunha O."/>
            <person name="Ciapina L.P."/>
            <person name="Brocchi M."/>
            <person name="Colabardini A.C."/>
            <person name="de Araujo Lima B."/>
            <person name="Machado C.R."/>
            <person name="de Almeida Soares C.M."/>
            <person name="Probst C.M."/>
            <person name="de Menezes C.B."/>
            <person name="Thompson C.E."/>
            <person name="Bartholomeu D.C."/>
            <person name="Gradia D.F."/>
            <person name="Pavoni D.P."/>
            <person name="Grisard E.C."/>
            <person name="Fantinatti-Garboggini F."/>
            <person name="Marchini F.K."/>
            <person name="Rodrigues-Luiz G.F."/>
            <person name="Wagner G."/>
            <person name="Goldman G.H."/>
            <person name="Fietto J.L."/>
            <person name="Elias M.C."/>
            <person name="Goldman M.H."/>
            <person name="Sagot M.F."/>
            <person name="Pereira M."/>
            <person name="Stoco P.H."/>
            <person name="de Mendonca-Neto R.P."/>
            <person name="Teixeira S.M."/>
            <person name="Maciel T.E."/>
            <person name="de Oliveira Mendes T.A."/>
            <person name="Urmenyi T.P."/>
            <person name="de Souza W."/>
            <person name="Schenkman S."/>
            <person name="de Vasconcelos A.T."/>
        </authorList>
    </citation>
    <scope>NUCLEOTIDE SEQUENCE [LARGE SCALE GENOMIC DNA]</scope>
</reference>
<gene>
    <name evidence="8" type="ORF">STCU_01260</name>
</gene>
<keyword evidence="5" id="KW-0271">Exosome</keyword>
<keyword evidence="9" id="KW-1185">Reference proteome</keyword>
<dbReference type="EMBL" id="ATMH01001260">
    <property type="protein sequence ID" value="EPY35080.1"/>
    <property type="molecule type" value="Genomic_DNA"/>
</dbReference>
<comment type="subcellular location">
    <subcellularLocation>
        <location evidence="2">Cytoplasm</location>
    </subcellularLocation>
    <subcellularLocation>
        <location evidence="1">Nucleus</location>
    </subcellularLocation>
</comment>
<dbReference type="SUPFAM" id="SSF54211">
    <property type="entry name" value="Ribosomal protein S5 domain 2-like"/>
    <property type="match status" value="1"/>
</dbReference>
<name>S9WH35_9TRYP</name>
<dbReference type="GO" id="GO:0016075">
    <property type="term" value="P:rRNA catabolic process"/>
    <property type="evidence" value="ECO:0007669"/>
    <property type="project" value="TreeGrafter"/>
</dbReference>
<dbReference type="InterPro" id="IPR036345">
    <property type="entry name" value="ExoRNase_PH_dom2_sf"/>
</dbReference>
<dbReference type="InterPro" id="IPR050080">
    <property type="entry name" value="RNase_PH"/>
</dbReference>
<dbReference type="OrthoDB" id="2504340at2759"/>
<dbReference type="InterPro" id="IPR020568">
    <property type="entry name" value="Ribosomal_Su5_D2-typ_SF"/>
</dbReference>
<evidence type="ECO:0000256" key="1">
    <source>
        <dbReference type="ARBA" id="ARBA00004123"/>
    </source>
</evidence>
<dbReference type="GO" id="GO:0000176">
    <property type="term" value="C:nuclear exosome (RNase complex)"/>
    <property type="evidence" value="ECO:0007669"/>
    <property type="project" value="TreeGrafter"/>
</dbReference>
<dbReference type="Proteomes" id="UP000015354">
    <property type="component" value="Unassembled WGS sequence"/>
</dbReference>
<dbReference type="PANTHER" id="PTHR11953">
    <property type="entry name" value="EXOSOME COMPLEX COMPONENT"/>
    <property type="match status" value="1"/>
</dbReference>
<dbReference type="AlphaFoldDB" id="S9WH35"/>
<dbReference type="GO" id="GO:0000177">
    <property type="term" value="C:cytoplasmic exosome (RNase complex)"/>
    <property type="evidence" value="ECO:0007669"/>
    <property type="project" value="TreeGrafter"/>
</dbReference>
<sequence>MEGVAEQVVQLERLAQLLVEVVFEIVSEDGALWDAAATALSAALAVGGFDMYETFSACSAGVSDQGTLLTDLTAEQEASAANVVTVVCSLATGNLLYVHQSGLCDVSTLESLVQQATQGVALRKECVLQQLRESITAKP</sequence>
<evidence type="ECO:0000313" key="8">
    <source>
        <dbReference type="EMBL" id="EPY35080.1"/>
    </source>
</evidence>
<evidence type="ECO:0000256" key="6">
    <source>
        <dbReference type="ARBA" id="ARBA00022884"/>
    </source>
</evidence>
<dbReference type="InterPro" id="IPR027408">
    <property type="entry name" value="PNPase/RNase_PH_dom_sf"/>
</dbReference>
<keyword evidence="3" id="KW-0963">Cytoplasm</keyword>
<evidence type="ECO:0000256" key="3">
    <source>
        <dbReference type="ARBA" id="ARBA00022490"/>
    </source>
</evidence>
<evidence type="ECO:0000256" key="4">
    <source>
        <dbReference type="ARBA" id="ARBA00022552"/>
    </source>
</evidence>
<keyword evidence="6" id="KW-0694">RNA-binding</keyword>
<keyword evidence="4" id="KW-0698">rRNA processing</keyword>
<dbReference type="PANTHER" id="PTHR11953:SF2">
    <property type="entry name" value="EXOSOME COMPLEX COMPONENT MTR3"/>
    <property type="match status" value="1"/>
</dbReference>
<dbReference type="Gene3D" id="3.30.230.70">
    <property type="entry name" value="GHMP Kinase, N-terminal domain"/>
    <property type="match status" value="1"/>
</dbReference>
<dbReference type="GO" id="GO:0003723">
    <property type="term" value="F:RNA binding"/>
    <property type="evidence" value="ECO:0007669"/>
    <property type="project" value="UniProtKB-KW"/>
</dbReference>
<protein>
    <submittedName>
        <fullName evidence="8">Exosome-associated protein 4</fullName>
    </submittedName>
</protein>
<evidence type="ECO:0000313" key="9">
    <source>
        <dbReference type="Proteomes" id="UP000015354"/>
    </source>
</evidence>
<dbReference type="GO" id="GO:0071051">
    <property type="term" value="P:poly(A)-dependent snoRNA 3'-end processing"/>
    <property type="evidence" value="ECO:0007669"/>
    <property type="project" value="TreeGrafter"/>
</dbReference>
<evidence type="ECO:0000256" key="5">
    <source>
        <dbReference type="ARBA" id="ARBA00022835"/>
    </source>
</evidence>
<dbReference type="GO" id="GO:0071028">
    <property type="term" value="P:nuclear mRNA surveillance"/>
    <property type="evidence" value="ECO:0007669"/>
    <property type="project" value="TreeGrafter"/>
</dbReference>
<evidence type="ECO:0000256" key="2">
    <source>
        <dbReference type="ARBA" id="ARBA00004496"/>
    </source>
</evidence>
<dbReference type="GO" id="GO:0034475">
    <property type="term" value="P:U4 snRNA 3'-end processing"/>
    <property type="evidence" value="ECO:0007669"/>
    <property type="project" value="TreeGrafter"/>
</dbReference>
<accession>S9WH35</accession>
<proteinExistence type="predicted"/>
<comment type="caution">
    <text evidence="8">The sequence shown here is derived from an EMBL/GenBank/DDBJ whole genome shotgun (WGS) entry which is preliminary data.</text>
</comment>